<dbReference type="SUPFAM" id="SSF111369">
    <property type="entry name" value="HlyD-like secretion proteins"/>
    <property type="match status" value="1"/>
</dbReference>
<dbReference type="Pfam" id="PF25967">
    <property type="entry name" value="RND-MFP_C"/>
    <property type="match status" value="1"/>
</dbReference>
<dbReference type="PANTHER" id="PTHR30469">
    <property type="entry name" value="MULTIDRUG RESISTANCE PROTEIN MDTA"/>
    <property type="match status" value="1"/>
</dbReference>
<accession>A0A557NWS1</accession>
<feature type="transmembrane region" description="Helical" evidence="6">
    <location>
        <begin position="7"/>
        <end position="24"/>
    </location>
</feature>
<dbReference type="Pfam" id="PF25917">
    <property type="entry name" value="BSH_RND"/>
    <property type="match status" value="1"/>
</dbReference>
<dbReference type="GO" id="GO:0030313">
    <property type="term" value="C:cell envelope"/>
    <property type="evidence" value="ECO:0007669"/>
    <property type="project" value="UniProtKB-SubCell"/>
</dbReference>
<dbReference type="Gene3D" id="2.40.420.20">
    <property type="match status" value="1"/>
</dbReference>
<evidence type="ECO:0000256" key="3">
    <source>
        <dbReference type="ARBA" id="ARBA00022448"/>
    </source>
</evidence>
<dbReference type="InterPro" id="IPR058625">
    <property type="entry name" value="MdtA-like_BSH"/>
</dbReference>
<dbReference type="GO" id="GO:1990961">
    <property type="term" value="P:xenobiotic detoxification by transmembrane export across the plasma membrane"/>
    <property type="evidence" value="ECO:0007669"/>
    <property type="project" value="InterPro"/>
</dbReference>
<dbReference type="InterPro" id="IPR030190">
    <property type="entry name" value="MacA_alpha-hairpin_sf"/>
</dbReference>
<evidence type="ECO:0000259" key="8">
    <source>
        <dbReference type="Pfam" id="PF25944"/>
    </source>
</evidence>
<dbReference type="GO" id="GO:1990281">
    <property type="term" value="C:efflux pump complex"/>
    <property type="evidence" value="ECO:0007669"/>
    <property type="project" value="TreeGrafter"/>
</dbReference>
<evidence type="ECO:0000259" key="7">
    <source>
        <dbReference type="Pfam" id="PF25917"/>
    </source>
</evidence>
<feature type="coiled-coil region" evidence="5">
    <location>
        <begin position="98"/>
        <end position="177"/>
    </location>
</feature>
<evidence type="ECO:0000256" key="2">
    <source>
        <dbReference type="ARBA" id="ARBA00009477"/>
    </source>
</evidence>
<protein>
    <submittedName>
        <fullName evidence="10">Efflux RND transporter periplasmic adaptor subunit</fullName>
    </submittedName>
</protein>
<name>A0A557NWS1_9VIBR</name>
<dbReference type="Gene3D" id="2.40.50.100">
    <property type="match status" value="1"/>
</dbReference>
<evidence type="ECO:0000313" key="10">
    <source>
        <dbReference type="EMBL" id="TVO32869.1"/>
    </source>
</evidence>
<dbReference type="Proteomes" id="UP000319828">
    <property type="component" value="Unassembled WGS sequence"/>
</dbReference>
<dbReference type="InterPro" id="IPR006143">
    <property type="entry name" value="RND_pump_MFP"/>
</dbReference>
<dbReference type="Gene3D" id="6.10.140.1990">
    <property type="match status" value="1"/>
</dbReference>
<comment type="caution">
    <text evidence="10">The sequence shown here is derived from an EMBL/GenBank/DDBJ whole genome shotgun (WGS) entry which is preliminary data.</text>
</comment>
<evidence type="ECO:0000256" key="5">
    <source>
        <dbReference type="SAM" id="Coils"/>
    </source>
</evidence>
<dbReference type="InterPro" id="IPR058627">
    <property type="entry name" value="MdtA-like_C"/>
</dbReference>
<dbReference type="OrthoDB" id="9791520at2"/>
<gene>
    <name evidence="10" type="ORF">FOF44_16570</name>
</gene>
<dbReference type="AlphaFoldDB" id="A0A557NWS1"/>
<proteinExistence type="inferred from homology"/>
<feature type="domain" description="Multidrug resistance protein MdtA-like C-terminal permuted SH3" evidence="9">
    <location>
        <begin position="313"/>
        <end position="371"/>
    </location>
</feature>
<dbReference type="Gene3D" id="2.40.30.170">
    <property type="match status" value="1"/>
</dbReference>
<dbReference type="RefSeq" id="WP_144389086.1">
    <property type="nucleotide sequence ID" value="NZ_CANNCB010000058.1"/>
</dbReference>
<dbReference type="GO" id="GO:1990195">
    <property type="term" value="C:macrolide transmembrane transporter complex"/>
    <property type="evidence" value="ECO:0007669"/>
    <property type="project" value="InterPro"/>
</dbReference>
<feature type="domain" description="Multidrug resistance protein MdtA-like barrel-sandwich hybrid" evidence="7">
    <location>
        <begin position="58"/>
        <end position="212"/>
    </location>
</feature>
<comment type="similarity">
    <text evidence="2">Belongs to the membrane fusion protein (MFP) (TC 8.A.1) family.</text>
</comment>
<keyword evidence="6" id="KW-0472">Membrane</keyword>
<sequence>MKIKTRWILMVAIPLIGAAGWFYYGKSETAPVYATEKVQRGDIENTVLANGMLQAAKLVNVGAQVSGQIQKLAVSLGDEIKEGDLIAQIDSLTQQNNLKESQASLDSLNAQYRAKQAQIKQAQYEYKRQKGMLAAEASSRADYESAEATLAIYQADLAQLTAEIEKAKINVDSAEVDLGYTTISAPMNGTVVYTSVETGQTVNANQTTPTIIELAQLDTMTIKAQISEADVIHVQPGQTAYFSILGQPNKKYQGTLRAIEPGPTIMTGDDSQLAVTDSDAIYYNALFDVKNPKGVLRIGMTAQVSIILNESKDALLVPAQVLKKAKGKDKFMVPVLENNQVVRKPVTVGINNKVNAEILSGLEEGDEVIVGMPSATTGTKGRKPPMRF</sequence>
<keyword evidence="3" id="KW-0813">Transport</keyword>
<comment type="subcellular location">
    <subcellularLocation>
        <location evidence="1">Cell membrane</location>
    </subcellularLocation>
</comment>
<reference evidence="10 11" key="1">
    <citation type="submission" date="2019-07" db="EMBL/GenBank/DDBJ databases">
        <title>The draft genome sequence of Vibrio algivorus M1486.</title>
        <authorList>
            <person name="Meng X."/>
        </authorList>
    </citation>
    <scope>NUCLEOTIDE SEQUENCE [LARGE SCALE GENOMIC DNA]</scope>
    <source>
        <strain evidence="10 11">M1486</strain>
    </source>
</reference>
<feature type="domain" description="Multidrug resistance protein MdtA-like beta-barrel" evidence="8">
    <location>
        <begin position="219"/>
        <end position="307"/>
    </location>
</feature>
<evidence type="ECO:0000313" key="11">
    <source>
        <dbReference type="Proteomes" id="UP000319828"/>
    </source>
</evidence>
<dbReference type="PANTHER" id="PTHR30469:SF33">
    <property type="entry name" value="SLR1207 PROTEIN"/>
    <property type="match status" value="1"/>
</dbReference>
<dbReference type="NCBIfam" id="TIGR01730">
    <property type="entry name" value="RND_mfp"/>
    <property type="match status" value="1"/>
</dbReference>
<keyword evidence="4 5" id="KW-0175">Coiled coil</keyword>
<evidence type="ECO:0000256" key="4">
    <source>
        <dbReference type="ARBA" id="ARBA00023054"/>
    </source>
</evidence>
<evidence type="ECO:0000256" key="1">
    <source>
        <dbReference type="ARBA" id="ARBA00004236"/>
    </source>
</evidence>
<keyword evidence="6" id="KW-0812">Transmembrane</keyword>
<evidence type="ECO:0000256" key="6">
    <source>
        <dbReference type="SAM" id="Phobius"/>
    </source>
</evidence>
<dbReference type="GO" id="GO:0019898">
    <property type="term" value="C:extrinsic component of membrane"/>
    <property type="evidence" value="ECO:0007669"/>
    <property type="project" value="InterPro"/>
</dbReference>
<organism evidence="10 11">
    <name type="scientific">Vibrio algivorus</name>
    <dbReference type="NCBI Taxonomy" id="1667024"/>
    <lineage>
        <taxon>Bacteria</taxon>
        <taxon>Pseudomonadati</taxon>
        <taxon>Pseudomonadota</taxon>
        <taxon>Gammaproteobacteria</taxon>
        <taxon>Vibrionales</taxon>
        <taxon>Vibrionaceae</taxon>
        <taxon>Vibrio</taxon>
    </lineage>
</organism>
<evidence type="ECO:0000259" key="9">
    <source>
        <dbReference type="Pfam" id="PF25967"/>
    </source>
</evidence>
<dbReference type="GO" id="GO:0015562">
    <property type="term" value="F:efflux transmembrane transporter activity"/>
    <property type="evidence" value="ECO:0007669"/>
    <property type="project" value="TreeGrafter"/>
</dbReference>
<dbReference type="InterPro" id="IPR058626">
    <property type="entry name" value="MdtA-like_b-barrel"/>
</dbReference>
<dbReference type="Pfam" id="PF25944">
    <property type="entry name" value="Beta-barrel_RND"/>
    <property type="match status" value="1"/>
</dbReference>
<dbReference type="EMBL" id="VMKJ01000052">
    <property type="protein sequence ID" value="TVO32869.1"/>
    <property type="molecule type" value="Genomic_DNA"/>
</dbReference>
<keyword evidence="6" id="KW-1133">Transmembrane helix</keyword>